<keyword evidence="12 15" id="KW-0472">Membrane</keyword>
<evidence type="ECO:0000256" key="12">
    <source>
        <dbReference type="ARBA" id="ARBA00023136"/>
    </source>
</evidence>
<dbReference type="Gene3D" id="1.10.630.10">
    <property type="entry name" value="Cytochrome P450"/>
    <property type="match status" value="1"/>
</dbReference>
<evidence type="ECO:0000256" key="13">
    <source>
        <dbReference type="PIRSR" id="PIRSR602401-1"/>
    </source>
</evidence>
<comment type="cofactor">
    <cofactor evidence="1 13">
        <name>heme</name>
        <dbReference type="ChEBI" id="CHEBI:30413"/>
    </cofactor>
</comment>
<comment type="subcellular location">
    <subcellularLocation>
        <location evidence="2">Membrane</location>
    </subcellularLocation>
</comment>
<evidence type="ECO:0000256" key="11">
    <source>
        <dbReference type="ARBA" id="ARBA00023033"/>
    </source>
</evidence>
<dbReference type="HOGENOM" id="CLU_001570_2_3_1"/>
<gene>
    <name evidence="16" type="ORF">M408DRAFT_140769</name>
</gene>
<reference evidence="17" key="2">
    <citation type="submission" date="2015-01" db="EMBL/GenBank/DDBJ databases">
        <title>Evolutionary Origins and Diversification of the Mycorrhizal Mutualists.</title>
        <authorList>
            <consortium name="DOE Joint Genome Institute"/>
            <consortium name="Mycorrhizal Genomics Consortium"/>
            <person name="Kohler A."/>
            <person name="Kuo A."/>
            <person name="Nagy L.G."/>
            <person name="Floudas D."/>
            <person name="Copeland A."/>
            <person name="Barry K.W."/>
            <person name="Cichocki N."/>
            <person name="Veneault-Fourrey C."/>
            <person name="LaButti K."/>
            <person name="Lindquist E.A."/>
            <person name="Lipzen A."/>
            <person name="Lundell T."/>
            <person name="Morin E."/>
            <person name="Murat C."/>
            <person name="Riley R."/>
            <person name="Ohm R."/>
            <person name="Sun H."/>
            <person name="Tunlid A."/>
            <person name="Henrissat B."/>
            <person name="Grigoriev I.V."/>
            <person name="Hibbett D.S."/>
            <person name="Martin F."/>
        </authorList>
    </citation>
    <scope>NUCLEOTIDE SEQUENCE [LARGE SCALE GENOMIC DNA]</scope>
    <source>
        <strain evidence="17">MAFF 305830</strain>
    </source>
</reference>
<comment type="similarity">
    <text evidence="4 14">Belongs to the cytochrome P450 family.</text>
</comment>
<dbReference type="GO" id="GO:0016020">
    <property type="term" value="C:membrane"/>
    <property type="evidence" value="ECO:0007669"/>
    <property type="project" value="UniProtKB-SubCell"/>
</dbReference>
<accession>A0A0C2WQB8</accession>
<name>A0A0C2WQB8_SERVB</name>
<evidence type="ECO:0000256" key="10">
    <source>
        <dbReference type="ARBA" id="ARBA00023004"/>
    </source>
</evidence>
<dbReference type="PRINTS" id="PR00463">
    <property type="entry name" value="EP450I"/>
</dbReference>
<organism evidence="16 17">
    <name type="scientific">Serendipita vermifera MAFF 305830</name>
    <dbReference type="NCBI Taxonomy" id="933852"/>
    <lineage>
        <taxon>Eukaryota</taxon>
        <taxon>Fungi</taxon>
        <taxon>Dikarya</taxon>
        <taxon>Basidiomycota</taxon>
        <taxon>Agaricomycotina</taxon>
        <taxon>Agaricomycetes</taxon>
        <taxon>Sebacinales</taxon>
        <taxon>Serendipitaceae</taxon>
        <taxon>Serendipita</taxon>
    </lineage>
</organism>
<dbReference type="InterPro" id="IPR017972">
    <property type="entry name" value="Cyt_P450_CS"/>
</dbReference>
<evidence type="ECO:0000256" key="8">
    <source>
        <dbReference type="ARBA" id="ARBA00022989"/>
    </source>
</evidence>
<dbReference type="GO" id="GO:0005506">
    <property type="term" value="F:iron ion binding"/>
    <property type="evidence" value="ECO:0007669"/>
    <property type="project" value="InterPro"/>
</dbReference>
<evidence type="ECO:0000256" key="4">
    <source>
        <dbReference type="ARBA" id="ARBA00010617"/>
    </source>
</evidence>
<evidence type="ECO:0000256" key="6">
    <source>
        <dbReference type="ARBA" id="ARBA00022692"/>
    </source>
</evidence>
<keyword evidence="6 15" id="KW-0812">Transmembrane</keyword>
<dbReference type="InterPro" id="IPR002401">
    <property type="entry name" value="Cyt_P450_E_grp-I"/>
</dbReference>
<proteinExistence type="inferred from homology"/>
<keyword evidence="7 13" id="KW-0479">Metal-binding</keyword>
<evidence type="ECO:0000313" key="17">
    <source>
        <dbReference type="Proteomes" id="UP000054097"/>
    </source>
</evidence>
<keyword evidence="11 14" id="KW-0503">Monooxygenase</keyword>
<dbReference type="STRING" id="933852.A0A0C2WQB8"/>
<dbReference type="GO" id="GO:0004497">
    <property type="term" value="F:monooxygenase activity"/>
    <property type="evidence" value="ECO:0007669"/>
    <property type="project" value="UniProtKB-KW"/>
</dbReference>
<evidence type="ECO:0000256" key="3">
    <source>
        <dbReference type="ARBA" id="ARBA00005179"/>
    </source>
</evidence>
<evidence type="ECO:0000256" key="2">
    <source>
        <dbReference type="ARBA" id="ARBA00004370"/>
    </source>
</evidence>
<keyword evidence="8 15" id="KW-1133">Transmembrane helix</keyword>
<dbReference type="GO" id="GO:0020037">
    <property type="term" value="F:heme binding"/>
    <property type="evidence" value="ECO:0007669"/>
    <property type="project" value="InterPro"/>
</dbReference>
<dbReference type="PANTHER" id="PTHR46300:SF2">
    <property type="entry name" value="CYTOCHROME P450 MONOOXYGENASE ALNH-RELATED"/>
    <property type="match status" value="1"/>
</dbReference>
<evidence type="ECO:0000256" key="7">
    <source>
        <dbReference type="ARBA" id="ARBA00022723"/>
    </source>
</evidence>
<dbReference type="InterPro" id="IPR036396">
    <property type="entry name" value="Cyt_P450_sf"/>
</dbReference>
<evidence type="ECO:0000313" key="16">
    <source>
        <dbReference type="EMBL" id="KIM28398.1"/>
    </source>
</evidence>
<evidence type="ECO:0000256" key="1">
    <source>
        <dbReference type="ARBA" id="ARBA00001971"/>
    </source>
</evidence>
<keyword evidence="9 14" id="KW-0560">Oxidoreductase</keyword>
<dbReference type="InterPro" id="IPR001128">
    <property type="entry name" value="Cyt_P450"/>
</dbReference>
<feature type="binding site" description="axial binding residue" evidence="13">
    <location>
        <position position="472"/>
    </location>
    <ligand>
        <name>heme</name>
        <dbReference type="ChEBI" id="CHEBI:30413"/>
    </ligand>
    <ligandPart>
        <name>Fe</name>
        <dbReference type="ChEBI" id="CHEBI:18248"/>
    </ligandPart>
</feature>
<evidence type="ECO:0000256" key="15">
    <source>
        <dbReference type="SAM" id="Phobius"/>
    </source>
</evidence>
<reference evidence="16 17" key="1">
    <citation type="submission" date="2014-04" db="EMBL/GenBank/DDBJ databases">
        <authorList>
            <consortium name="DOE Joint Genome Institute"/>
            <person name="Kuo A."/>
            <person name="Zuccaro A."/>
            <person name="Kohler A."/>
            <person name="Nagy L.G."/>
            <person name="Floudas D."/>
            <person name="Copeland A."/>
            <person name="Barry K.W."/>
            <person name="Cichocki N."/>
            <person name="Veneault-Fourrey C."/>
            <person name="LaButti K."/>
            <person name="Lindquist E.A."/>
            <person name="Lipzen A."/>
            <person name="Lundell T."/>
            <person name="Morin E."/>
            <person name="Murat C."/>
            <person name="Sun H."/>
            <person name="Tunlid A."/>
            <person name="Henrissat B."/>
            <person name="Grigoriev I.V."/>
            <person name="Hibbett D.S."/>
            <person name="Martin F."/>
            <person name="Nordberg H.P."/>
            <person name="Cantor M.N."/>
            <person name="Hua S.X."/>
        </authorList>
    </citation>
    <scope>NUCLEOTIDE SEQUENCE [LARGE SCALE GENOMIC DNA]</scope>
    <source>
        <strain evidence="16 17">MAFF 305830</strain>
    </source>
</reference>
<dbReference type="OrthoDB" id="2789670at2759"/>
<keyword evidence="10 13" id="KW-0408">Iron</keyword>
<sequence length="535" mass="59743">MDREHVVVTAGFVFLSIFTLTLWTFSATQTSKRRLVPVSSPPLTPSGIDDEAKKWQPINNVGSSRPPGPEPDWLIGNVRHLPKGDVYTPFCEWQKIYGDMFYLSALGKRLLVVGSLAIAEELTTKRSNVYSGRPHPTMIDDLMGWNWILTSLNPSSALTEGRRILRNALGPRKLSRYDKVLVSQLKTLVDDLDGFSGHPLAAVTNAVASTIIRIAYGDGVYEDVGKQLLELHAVTTRQLNWVAGQFWLVEYVPALKYLPEWLFGMEFQRIAAEGYALQNKIRTFPCSQALIHWGQGTLGTCLVKNYFDNPQGEEQFVLVRDTIGVIHSAGVDTTSFTVIIFLSLILAHPHVQSKIHEELDALLGPTSHRLPIPADRESLPYTEAAWKEAMRLIPTLPLGVPRATMADDVYNGWHIPKDTMVFLNAGFMCRDPKLWAEPDAYKPERWLSPVNANEGPPPDIYSIVFGFGSRICPGIQLADRIGFGIVTGLLSVYDLVPPEGKATPSLDSFIYEGEFARYPTNLECHFRPRRAQSPE</sequence>
<dbReference type="Pfam" id="PF00067">
    <property type="entry name" value="p450"/>
    <property type="match status" value="1"/>
</dbReference>
<dbReference type="PANTHER" id="PTHR46300">
    <property type="entry name" value="P450, PUTATIVE (EUROFUNG)-RELATED-RELATED"/>
    <property type="match status" value="1"/>
</dbReference>
<dbReference type="GO" id="GO:0016705">
    <property type="term" value="F:oxidoreductase activity, acting on paired donors, with incorporation or reduction of molecular oxygen"/>
    <property type="evidence" value="ECO:0007669"/>
    <property type="project" value="InterPro"/>
</dbReference>
<dbReference type="SUPFAM" id="SSF48264">
    <property type="entry name" value="Cytochrome P450"/>
    <property type="match status" value="1"/>
</dbReference>
<dbReference type="PROSITE" id="PS00086">
    <property type="entry name" value="CYTOCHROME_P450"/>
    <property type="match status" value="1"/>
</dbReference>
<evidence type="ECO:0000256" key="9">
    <source>
        <dbReference type="ARBA" id="ARBA00023002"/>
    </source>
</evidence>
<feature type="transmembrane region" description="Helical" evidence="15">
    <location>
        <begin position="6"/>
        <end position="25"/>
    </location>
</feature>
<evidence type="ECO:0000256" key="5">
    <source>
        <dbReference type="ARBA" id="ARBA00022617"/>
    </source>
</evidence>
<protein>
    <recommendedName>
        <fullName evidence="18">Cytochrome P450</fullName>
    </recommendedName>
</protein>
<evidence type="ECO:0000256" key="14">
    <source>
        <dbReference type="RuleBase" id="RU000461"/>
    </source>
</evidence>
<dbReference type="AlphaFoldDB" id="A0A0C2WQB8"/>
<dbReference type="EMBL" id="KN824293">
    <property type="protein sequence ID" value="KIM28398.1"/>
    <property type="molecule type" value="Genomic_DNA"/>
</dbReference>
<comment type="pathway">
    <text evidence="3">Secondary metabolite biosynthesis.</text>
</comment>
<dbReference type="Proteomes" id="UP000054097">
    <property type="component" value="Unassembled WGS sequence"/>
</dbReference>
<dbReference type="InterPro" id="IPR050364">
    <property type="entry name" value="Cytochrome_P450_fung"/>
</dbReference>
<evidence type="ECO:0008006" key="18">
    <source>
        <dbReference type="Google" id="ProtNLM"/>
    </source>
</evidence>
<keyword evidence="17" id="KW-1185">Reference proteome</keyword>
<keyword evidence="5 13" id="KW-0349">Heme</keyword>